<dbReference type="EMBL" id="CP011371">
    <property type="protein sequence ID" value="AKJ29374.1"/>
    <property type="molecule type" value="Genomic_DNA"/>
</dbReference>
<dbReference type="InterPro" id="IPR029068">
    <property type="entry name" value="Glyas_Bleomycin-R_OHBP_Dase"/>
</dbReference>
<feature type="binding site" evidence="8">
    <location>
        <position position="93"/>
    </location>
    <ligand>
        <name>Zn(2+)</name>
        <dbReference type="ChEBI" id="CHEBI:29105"/>
        <note>ligand shared between dimeric partners</note>
    </ligand>
</feature>
<gene>
    <name evidence="11" type="ORF">AAW51_2683</name>
</gene>
<evidence type="ECO:0000313" key="11">
    <source>
        <dbReference type="EMBL" id="AKJ29374.1"/>
    </source>
</evidence>
<evidence type="ECO:0000256" key="4">
    <source>
        <dbReference type="ARBA" id="ARBA00022723"/>
    </source>
</evidence>
<dbReference type="KEGG" id="pbh:AAW51_2683"/>
<comment type="function">
    <text evidence="9">Catalyzes the conversion of hemimercaptal, formed from methylglyoxal and glutathione, to S-lactoylglutathione.</text>
</comment>
<keyword evidence="6 9" id="KW-0456">Lyase</keyword>
<dbReference type="InterPro" id="IPR004361">
    <property type="entry name" value="Glyoxalase_1"/>
</dbReference>
<comment type="pathway">
    <text evidence="1 9">Secondary metabolite metabolism; methylglyoxal degradation; (R)-lactate from methylglyoxal: step 1/2.</text>
</comment>
<dbReference type="Pfam" id="PF00903">
    <property type="entry name" value="Glyoxalase"/>
    <property type="match status" value="1"/>
</dbReference>
<dbReference type="CDD" id="cd07233">
    <property type="entry name" value="GlxI_Zn"/>
    <property type="match status" value="1"/>
</dbReference>
<dbReference type="AlphaFoldDB" id="A0A0G3BIV6"/>
<dbReference type="PROSITE" id="PS00934">
    <property type="entry name" value="GLYOXALASE_I_1"/>
    <property type="match status" value="1"/>
</dbReference>
<evidence type="ECO:0000256" key="6">
    <source>
        <dbReference type="ARBA" id="ARBA00023239"/>
    </source>
</evidence>
<dbReference type="PANTHER" id="PTHR10374">
    <property type="entry name" value="LACTOYLGLUTATHIONE LYASE GLYOXALASE I"/>
    <property type="match status" value="1"/>
</dbReference>
<comment type="catalytic activity">
    <reaction evidence="9">
        <text>(R)-S-lactoylglutathione = methylglyoxal + glutathione</text>
        <dbReference type="Rhea" id="RHEA:19069"/>
        <dbReference type="ChEBI" id="CHEBI:17158"/>
        <dbReference type="ChEBI" id="CHEBI:57474"/>
        <dbReference type="ChEBI" id="CHEBI:57925"/>
        <dbReference type="EC" id="4.4.1.5"/>
    </reaction>
</comment>
<dbReference type="PANTHER" id="PTHR10374:SF30">
    <property type="entry name" value="LACTOYLGLUTATHIONE LYASE"/>
    <property type="match status" value="1"/>
</dbReference>
<dbReference type="InterPro" id="IPR018146">
    <property type="entry name" value="Glyoxalase_1_CS"/>
</dbReference>
<dbReference type="NCBIfam" id="TIGR00068">
    <property type="entry name" value="glyox_I"/>
    <property type="match status" value="1"/>
</dbReference>
<dbReference type="PROSITE" id="PS00935">
    <property type="entry name" value="GLYOXALASE_I_2"/>
    <property type="match status" value="1"/>
</dbReference>
<keyword evidence="12" id="KW-1185">Reference proteome</keyword>
<protein>
    <recommendedName>
        <fullName evidence="3 9">Lactoylglutathione lyase</fullName>
        <ecNumber evidence="3 9">4.4.1.5</ecNumber>
    </recommendedName>
    <alternativeName>
        <fullName evidence="9">Glyoxalase I</fullName>
    </alternativeName>
</protein>
<dbReference type="GO" id="GO:0004462">
    <property type="term" value="F:lactoylglutathione lyase activity"/>
    <property type="evidence" value="ECO:0007669"/>
    <property type="project" value="UniProtKB-UniRule"/>
</dbReference>
<dbReference type="OrthoDB" id="9789841at2"/>
<feature type="domain" description="VOC" evidence="10">
    <location>
        <begin position="23"/>
        <end position="170"/>
    </location>
</feature>
<feature type="active site" description="Proton donor/acceptor" evidence="7">
    <location>
        <position position="166"/>
    </location>
</feature>
<dbReference type="SUPFAM" id="SSF54593">
    <property type="entry name" value="Glyoxalase/Bleomycin resistance protein/Dihydroxybiphenyl dioxygenase"/>
    <property type="match status" value="1"/>
</dbReference>
<evidence type="ECO:0000256" key="1">
    <source>
        <dbReference type="ARBA" id="ARBA00005008"/>
    </source>
</evidence>
<evidence type="ECO:0000256" key="2">
    <source>
        <dbReference type="ARBA" id="ARBA00010363"/>
    </source>
</evidence>
<evidence type="ECO:0000256" key="3">
    <source>
        <dbReference type="ARBA" id="ARBA00012081"/>
    </source>
</evidence>
<dbReference type="UniPathway" id="UPA00619">
    <property type="reaction ID" value="UER00675"/>
</dbReference>
<dbReference type="RefSeq" id="WP_047195018.1">
    <property type="nucleotide sequence ID" value="NZ_CP011371.1"/>
</dbReference>
<proteinExistence type="inferred from homology"/>
<dbReference type="STRING" id="413882.AAW51_2683"/>
<reference evidence="11 12" key="1">
    <citation type="submission" date="2015-05" db="EMBL/GenBank/DDBJ databases">
        <authorList>
            <person name="Tang B."/>
            <person name="Yu Y."/>
        </authorList>
    </citation>
    <scope>NUCLEOTIDE SEQUENCE [LARGE SCALE GENOMIC DNA]</scope>
    <source>
        <strain evidence="11 12">DSM 7029</strain>
    </source>
</reference>
<evidence type="ECO:0000256" key="8">
    <source>
        <dbReference type="PIRSR" id="PIRSR604361-3"/>
    </source>
</evidence>
<feature type="binding site" evidence="8">
    <location>
        <position position="120"/>
    </location>
    <ligand>
        <name>Zn(2+)</name>
        <dbReference type="ChEBI" id="CHEBI:29105"/>
        <note>ligand shared between dimeric partners</note>
    </ligand>
</feature>
<name>A0A0G3BIV6_9BURK</name>
<keyword evidence="4 8" id="KW-0479">Metal-binding</keyword>
<dbReference type="PROSITE" id="PS51819">
    <property type="entry name" value="VOC"/>
    <property type="match status" value="1"/>
</dbReference>
<feature type="binding site" evidence="8">
    <location>
        <position position="166"/>
    </location>
    <ligand>
        <name>Zn(2+)</name>
        <dbReference type="ChEBI" id="CHEBI:29105"/>
        <note>ligand shared between dimeric partners</note>
    </ligand>
</feature>
<evidence type="ECO:0000256" key="5">
    <source>
        <dbReference type="ARBA" id="ARBA00022833"/>
    </source>
</evidence>
<dbReference type="InterPro" id="IPR037523">
    <property type="entry name" value="VOC_core"/>
</dbReference>
<organism evidence="11 12">
    <name type="scientific">Caldimonas brevitalea</name>
    <dbReference type="NCBI Taxonomy" id="413882"/>
    <lineage>
        <taxon>Bacteria</taxon>
        <taxon>Pseudomonadati</taxon>
        <taxon>Pseudomonadota</taxon>
        <taxon>Betaproteobacteria</taxon>
        <taxon>Burkholderiales</taxon>
        <taxon>Sphaerotilaceae</taxon>
        <taxon>Caldimonas</taxon>
    </lineage>
</organism>
<dbReference type="Proteomes" id="UP000035352">
    <property type="component" value="Chromosome"/>
</dbReference>
<evidence type="ECO:0000259" key="10">
    <source>
        <dbReference type="PROSITE" id="PS51819"/>
    </source>
</evidence>
<dbReference type="PATRIC" id="fig|413882.6.peg.2797"/>
<dbReference type="GO" id="GO:0046872">
    <property type="term" value="F:metal ion binding"/>
    <property type="evidence" value="ECO:0007669"/>
    <property type="project" value="UniProtKB-UniRule"/>
</dbReference>
<accession>A0A0G3BIV6</accession>
<dbReference type="InterPro" id="IPR004360">
    <property type="entry name" value="Glyas_Fos-R_dOase_dom"/>
</dbReference>
<comment type="cofactor">
    <cofactor evidence="8">
        <name>Zn(2+)</name>
        <dbReference type="ChEBI" id="CHEBI:29105"/>
    </cofactor>
    <text evidence="8">Binds 1 zinc ion per subunit. In the homodimer, two zinc ions are bound between subunits.</text>
</comment>
<comment type="cofactor">
    <cofactor evidence="9">
        <name>Ni(2+)</name>
        <dbReference type="ChEBI" id="CHEBI:49786"/>
    </cofactor>
    <text evidence="9">Binds 1 nickel ion per subunit.</text>
</comment>
<comment type="similarity">
    <text evidence="2 9">Belongs to the glyoxalase I family.</text>
</comment>
<evidence type="ECO:0000256" key="7">
    <source>
        <dbReference type="PIRSR" id="PIRSR604361-1"/>
    </source>
</evidence>
<dbReference type="Gene3D" id="3.10.180.10">
    <property type="entry name" value="2,3-Dihydroxybiphenyl 1,2-Dioxygenase, domain 1"/>
    <property type="match status" value="1"/>
</dbReference>
<keyword evidence="5 8" id="KW-0862">Zinc</keyword>
<evidence type="ECO:0000256" key="9">
    <source>
        <dbReference type="RuleBase" id="RU361179"/>
    </source>
</evidence>
<evidence type="ECO:0000313" key="12">
    <source>
        <dbReference type="Proteomes" id="UP000035352"/>
    </source>
</evidence>
<sequence>MSFTTETYPGVHASPPDATRGFVFNHTMLRVKDPAVALDFYTRVLGLRVLRKLDFPEMKFSLYFLARAEDTTAAPDDIGQRTAWTFAQRGVLEFTHNWGTEADPDFKYHDGNAQPQGFGHICFSVPDLDAAIRWFDDNGVTYVKRPEQGKMRDVAFIKDPDGYWIEIVEAARLTQLGRPEAGVSDRA</sequence>
<keyword evidence="9" id="KW-0533">Nickel</keyword>
<dbReference type="EC" id="4.4.1.5" evidence="3 9"/>